<feature type="non-terminal residue" evidence="6">
    <location>
        <position position="259"/>
    </location>
</feature>
<feature type="transmembrane region" description="Helical" evidence="5">
    <location>
        <begin position="129"/>
        <end position="153"/>
    </location>
</feature>
<evidence type="ECO:0000256" key="5">
    <source>
        <dbReference type="SAM" id="Phobius"/>
    </source>
</evidence>
<feature type="transmembrane region" description="Helical" evidence="5">
    <location>
        <begin position="173"/>
        <end position="200"/>
    </location>
</feature>
<dbReference type="GO" id="GO:0015179">
    <property type="term" value="F:L-amino acid transmembrane transporter activity"/>
    <property type="evidence" value="ECO:0007669"/>
    <property type="project" value="TreeGrafter"/>
</dbReference>
<feature type="transmembrane region" description="Helical" evidence="5">
    <location>
        <begin position="96"/>
        <end position="117"/>
    </location>
</feature>
<name>A0A382Z6E6_9ZZZZ</name>
<keyword evidence="2 5" id="KW-0812">Transmembrane</keyword>
<dbReference type="PANTHER" id="PTHR11785:SF512">
    <property type="entry name" value="SOBREMESA, ISOFORM B"/>
    <property type="match status" value="1"/>
</dbReference>
<evidence type="ECO:0008006" key="7">
    <source>
        <dbReference type="Google" id="ProtNLM"/>
    </source>
</evidence>
<dbReference type="AlphaFoldDB" id="A0A382Z6E6"/>
<dbReference type="Gene3D" id="1.20.1740.10">
    <property type="entry name" value="Amino acid/polyamine transporter I"/>
    <property type="match status" value="1"/>
</dbReference>
<evidence type="ECO:0000256" key="1">
    <source>
        <dbReference type="ARBA" id="ARBA00004141"/>
    </source>
</evidence>
<protein>
    <recommendedName>
        <fullName evidence="7">Amino acid permease/ SLC12A domain-containing protein</fullName>
    </recommendedName>
</protein>
<evidence type="ECO:0000256" key="2">
    <source>
        <dbReference type="ARBA" id="ARBA00022692"/>
    </source>
</evidence>
<reference evidence="6" key="1">
    <citation type="submission" date="2018-05" db="EMBL/GenBank/DDBJ databases">
        <authorList>
            <person name="Lanie J.A."/>
            <person name="Ng W.-L."/>
            <person name="Kazmierczak K.M."/>
            <person name="Andrzejewski T.M."/>
            <person name="Davidsen T.M."/>
            <person name="Wayne K.J."/>
            <person name="Tettelin H."/>
            <person name="Glass J.I."/>
            <person name="Rusch D."/>
            <person name="Podicherti R."/>
            <person name="Tsui H.-C.T."/>
            <person name="Winkler M.E."/>
        </authorList>
    </citation>
    <scope>NUCLEOTIDE SEQUENCE</scope>
</reference>
<dbReference type="InterPro" id="IPR002293">
    <property type="entry name" value="AA/rel_permease1"/>
</dbReference>
<accession>A0A382Z6E6</accession>
<gene>
    <name evidence="6" type="ORF">METZ01_LOCUS443938</name>
</gene>
<evidence type="ECO:0000256" key="3">
    <source>
        <dbReference type="ARBA" id="ARBA00022989"/>
    </source>
</evidence>
<dbReference type="EMBL" id="UINC01181403">
    <property type="protein sequence ID" value="SVD91084.1"/>
    <property type="molecule type" value="Genomic_DNA"/>
</dbReference>
<organism evidence="6">
    <name type="scientific">marine metagenome</name>
    <dbReference type="NCBI Taxonomy" id="408172"/>
    <lineage>
        <taxon>unclassified sequences</taxon>
        <taxon>metagenomes</taxon>
        <taxon>ecological metagenomes</taxon>
    </lineage>
</organism>
<dbReference type="PANTHER" id="PTHR11785">
    <property type="entry name" value="AMINO ACID TRANSPORTER"/>
    <property type="match status" value="1"/>
</dbReference>
<keyword evidence="3 5" id="KW-1133">Transmembrane helix</keyword>
<dbReference type="InterPro" id="IPR050598">
    <property type="entry name" value="AminoAcid_Transporter"/>
</dbReference>
<proteinExistence type="predicted"/>
<feature type="transmembrane region" description="Helical" evidence="5">
    <location>
        <begin position="56"/>
        <end position="76"/>
    </location>
</feature>
<dbReference type="GO" id="GO:0016020">
    <property type="term" value="C:membrane"/>
    <property type="evidence" value="ECO:0007669"/>
    <property type="project" value="UniProtKB-SubCell"/>
</dbReference>
<evidence type="ECO:0000313" key="6">
    <source>
        <dbReference type="EMBL" id="SVD91084.1"/>
    </source>
</evidence>
<evidence type="ECO:0000256" key="4">
    <source>
        <dbReference type="ARBA" id="ARBA00023136"/>
    </source>
</evidence>
<dbReference type="Pfam" id="PF13520">
    <property type="entry name" value="AA_permease_2"/>
    <property type="match status" value="1"/>
</dbReference>
<sequence length="259" mass="27025">LGRFVPVAADTTPFFQIPLAIVTLRLSPQSIVALTAIGGLSVVHIFGLGPGRILQNFLAALKVLVLMVFVAVGFSIGQGSTSNFVASGGGVVASSWALAMIPVMFSYSGWNAASYLAEEIRDPGRNVPLALGIGTGAVVVIYLLLNFLYIYALPVTELAEVDVRVVDAAADQLFGPAVAGPLAAASVVMIAASISAMVLAGPRVYYAMAQDGQFFAKFAEVHPRFRTPTAAIVAQSVWAGVLVLTGTFDQLVEYTGFAV</sequence>
<feature type="non-terminal residue" evidence="6">
    <location>
        <position position="1"/>
    </location>
</feature>
<feature type="transmembrane region" description="Helical" evidence="5">
    <location>
        <begin position="31"/>
        <end position="49"/>
    </location>
</feature>
<keyword evidence="4 5" id="KW-0472">Membrane</keyword>
<comment type="subcellular location">
    <subcellularLocation>
        <location evidence="1">Membrane</location>
        <topology evidence="1">Multi-pass membrane protein</topology>
    </subcellularLocation>
</comment>